<dbReference type="PANTHER" id="PTHR43459:SF1">
    <property type="entry name" value="EG:BACN32G11.4 PROTEIN"/>
    <property type="match status" value="1"/>
</dbReference>
<name>A0A3Q8XP64_9HYPH</name>
<dbReference type="PANTHER" id="PTHR43459">
    <property type="entry name" value="ENOYL-COA HYDRATASE"/>
    <property type="match status" value="1"/>
</dbReference>
<sequence>MSKENDDQADRLIEETIKAGVMTITLNRPERMNALTEAMLLQFRAALERAAADRAIRAVLIRAAGRAFCTGQDLSARDPRKFTEPFDLEAIQKQLFHPIVTLIRTIEKPVVIAVHGAAAGAGASIAIAGDIVLAADDAKFIWSFAKVGLSVDAGAGHTLVHALGAARARALLLTAGSLSGSEAAAAGLIWKSMPEDELQAEASALARRLVEGPTLGYGLIKKAVAAADTMSFDEYLADEARLQGVAGRSEDYREGVLSFLEKRPATFKGR</sequence>
<protein>
    <submittedName>
        <fullName evidence="2">2-(1,2-epoxy-1,2-dihydrophenyl)acetyl-CoA isomerase</fullName>
    </submittedName>
</protein>
<dbReference type="InterPro" id="IPR014748">
    <property type="entry name" value="Enoyl-CoA_hydra_C"/>
</dbReference>
<dbReference type="Proteomes" id="UP000268192">
    <property type="component" value="Chromosome"/>
</dbReference>
<proteinExistence type="inferred from homology"/>
<dbReference type="KEGG" id="abaw:D5400_06490"/>
<dbReference type="AlphaFoldDB" id="A0A3Q8XP64"/>
<evidence type="ECO:0000313" key="2">
    <source>
        <dbReference type="EMBL" id="AZN70973.1"/>
    </source>
</evidence>
<gene>
    <name evidence="2" type="ORF">D5400_06490</name>
</gene>
<dbReference type="OrthoDB" id="9781757at2"/>
<dbReference type="RefSeq" id="WP_126008770.1">
    <property type="nucleotide sequence ID" value="NZ_CP032509.1"/>
</dbReference>
<organism evidence="2 3">
    <name type="scientific">Georhizobium profundi</name>
    <dbReference type="NCBI Taxonomy" id="2341112"/>
    <lineage>
        <taxon>Bacteria</taxon>
        <taxon>Pseudomonadati</taxon>
        <taxon>Pseudomonadota</taxon>
        <taxon>Alphaproteobacteria</taxon>
        <taxon>Hyphomicrobiales</taxon>
        <taxon>Rhizobiaceae</taxon>
        <taxon>Georhizobium</taxon>
    </lineage>
</organism>
<dbReference type="CDD" id="cd06558">
    <property type="entry name" value="crotonase-like"/>
    <property type="match status" value="1"/>
</dbReference>
<accession>A0A3Q8XP64</accession>
<dbReference type="InterPro" id="IPR029045">
    <property type="entry name" value="ClpP/crotonase-like_dom_sf"/>
</dbReference>
<dbReference type="EMBL" id="CP032509">
    <property type="protein sequence ID" value="AZN70973.1"/>
    <property type="molecule type" value="Genomic_DNA"/>
</dbReference>
<dbReference type="Gene3D" id="1.10.12.10">
    <property type="entry name" value="Lyase 2-enoyl-coa Hydratase, Chain A, domain 2"/>
    <property type="match status" value="1"/>
</dbReference>
<dbReference type="Pfam" id="PF00378">
    <property type="entry name" value="ECH_1"/>
    <property type="match status" value="1"/>
</dbReference>
<comment type="similarity">
    <text evidence="1">Belongs to the enoyl-CoA hydratase/isomerase family.</text>
</comment>
<evidence type="ECO:0000313" key="3">
    <source>
        <dbReference type="Proteomes" id="UP000268192"/>
    </source>
</evidence>
<dbReference type="GO" id="GO:0016853">
    <property type="term" value="F:isomerase activity"/>
    <property type="evidence" value="ECO:0007669"/>
    <property type="project" value="UniProtKB-KW"/>
</dbReference>
<dbReference type="SUPFAM" id="SSF52096">
    <property type="entry name" value="ClpP/crotonase"/>
    <property type="match status" value="1"/>
</dbReference>
<dbReference type="InterPro" id="IPR001753">
    <property type="entry name" value="Enoyl-CoA_hydra/iso"/>
</dbReference>
<dbReference type="Gene3D" id="3.90.226.10">
    <property type="entry name" value="2-enoyl-CoA Hydratase, Chain A, domain 1"/>
    <property type="match status" value="1"/>
</dbReference>
<keyword evidence="3" id="KW-1185">Reference proteome</keyword>
<reference evidence="2 3" key="1">
    <citation type="submission" date="2018-09" db="EMBL/GenBank/DDBJ databases">
        <title>Marinorhizobium profundi gen. nov., sp. nov., isolated from a deep-sea sediment sample from the New Britain Trench and proposal of Marinorhizobiaceae fam. nov. in the order Rhizobiales of the class Alphaproteobacteria.</title>
        <authorList>
            <person name="Cao J."/>
        </authorList>
    </citation>
    <scope>NUCLEOTIDE SEQUENCE [LARGE SCALE GENOMIC DNA]</scope>
    <source>
        <strain evidence="2 3">WS11</strain>
    </source>
</reference>
<keyword evidence="2" id="KW-0413">Isomerase</keyword>
<evidence type="ECO:0000256" key="1">
    <source>
        <dbReference type="ARBA" id="ARBA00005254"/>
    </source>
</evidence>